<feature type="region of interest" description="Disordered" evidence="3">
    <location>
        <begin position="333"/>
        <end position="355"/>
    </location>
</feature>
<dbReference type="AlphaFoldDB" id="A0A6C0KV78"/>
<evidence type="ECO:0000259" key="4">
    <source>
        <dbReference type="Pfam" id="PF06414"/>
    </source>
</evidence>
<organism evidence="5">
    <name type="scientific">viral metagenome</name>
    <dbReference type="NCBI Taxonomy" id="1070528"/>
    <lineage>
        <taxon>unclassified sequences</taxon>
        <taxon>metagenomes</taxon>
        <taxon>organismal metagenomes</taxon>
    </lineage>
</organism>
<dbReference type="Gene3D" id="3.40.50.300">
    <property type="entry name" value="P-loop containing nucleotide triphosphate hydrolases"/>
    <property type="match status" value="1"/>
</dbReference>
<dbReference type="InterPro" id="IPR010488">
    <property type="entry name" value="Zeta_toxin_domain"/>
</dbReference>
<dbReference type="InterPro" id="IPR027417">
    <property type="entry name" value="P-loop_NTPase"/>
</dbReference>
<dbReference type="SUPFAM" id="SSF52540">
    <property type="entry name" value="P-loop containing nucleoside triphosphate hydrolases"/>
    <property type="match status" value="1"/>
</dbReference>
<dbReference type="GO" id="GO:0005524">
    <property type="term" value="F:ATP binding"/>
    <property type="evidence" value="ECO:0007669"/>
    <property type="project" value="UniProtKB-KW"/>
</dbReference>
<proteinExistence type="predicted"/>
<dbReference type="Pfam" id="PF06414">
    <property type="entry name" value="Zeta_toxin"/>
    <property type="match status" value="1"/>
</dbReference>
<keyword evidence="2" id="KW-0067">ATP-binding</keyword>
<dbReference type="GO" id="GO:0016301">
    <property type="term" value="F:kinase activity"/>
    <property type="evidence" value="ECO:0007669"/>
    <property type="project" value="InterPro"/>
</dbReference>
<evidence type="ECO:0000256" key="1">
    <source>
        <dbReference type="ARBA" id="ARBA00022741"/>
    </source>
</evidence>
<evidence type="ECO:0000256" key="2">
    <source>
        <dbReference type="ARBA" id="ARBA00022840"/>
    </source>
</evidence>
<keyword evidence="1" id="KW-0547">Nucleotide-binding</keyword>
<protein>
    <recommendedName>
        <fullName evidence="4">Zeta toxin domain-containing protein</fullName>
    </recommendedName>
</protein>
<accession>A0A6C0KV78</accession>
<feature type="compositionally biased region" description="Basic residues" evidence="3">
    <location>
        <begin position="345"/>
        <end position="355"/>
    </location>
</feature>
<dbReference type="EMBL" id="MN740968">
    <property type="protein sequence ID" value="QHU20384.1"/>
    <property type="molecule type" value="Genomic_DNA"/>
</dbReference>
<evidence type="ECO:0000256" key="3">
    <source>
        <dbReference type="SAM" id="MobiDB-lite"/>
    </source>
</evidence>
<sequence length="355" mass="40269">MAAESNNEIAKRLHALHLNAASQNVSAKNIKTNQHLFTTLNQLQNERVIADLFSDHRELRAQDTPIFAVIVGSPGTGKTTTSRAILQERGMNYDDFYKVSLDTLTESVKPYRNLTRNAYFHLKKGKREINNSNLGVLSGITSSFISAKKSNFKVNKTRRRVFEGITNKAKNEDPTLQSLDELLWKGLTFGVQHQFNILYDTTIGKTGDKIIKEIIPLLAAAPVLYQLLVILVEAPEEQIKQQMGKRHQNFINKMEQEDIHQLPQDSRVGYIRAIPLGIIKFMIEPNQKGFKAIKDYVKSDEFEEKYADKFASVEFIKRENRFSKAIFTGSQSINVKSSNNSKSSKSSKSKSGKRR</sequence>
<name>A0A6C0KV78_9ZZZZ</name>
<feature type="domain" description="Zeta toxin" evidence="4">
    <location>
        <begin position="54"/>
        <end position="115"/>
    </location>
</feature>
<reference evidence="5" key="1">
    <citation type="journal article" date="2020" name="Nature">
        <title>Giant virus diversity and host interactions through global metagenomics.</title>
        <authorList>
            <person name="Schulz F."/>
            <person name="Roux S."/>
            <person name="Paez-Espino D."/>
            <person name="Jungbluth S."/>
            <person name="Walsh D.A."/>
            <person name="Denef V.J."/>
            <person name="McMahon K.D."/>
            <person name="Konstantinidis K.T."/>
            <person name="Eloe-Fadrosh E.A."/>
            <person name="Kyrpides N.C."/>
            <person name="Woyke T."/>
        </authorList>
    </citation>
    <scope>NUCLEOTIDE SEQUENCE</scope>
    <source>
        <strain evidence="5">GVMAG-S-3300013093-109</strain>
    </source>
</reference>
<evidence type="ECO:0000313" key="5">
    <source>
        <dbReference type="EMBL" id="QHU20384.1"/>
    </source>
</evidence>